<comment type="caution">
    <text evidence="1">The sequence shown here is derived from an EMBL/GenBank/DDBJ whole genome shotgun (WGS) entry which is preliminary data.</text>
</comment>
<accession>A0A9X2T340</accession>
<keyword evidence="2" id="KW-1185">Reference proteome</keyword>
<protein>
    <submittedName>
        <fullName evidence="1">Aspartate/glutamate racemase family protein</fullName>
    </submittedName>
</protein>
<dbReference type="InterPro" id="IPR026286">
    <property type="entry name" value="MaiA/AMDase"/>
</dbReference>
<dbReference type="PIRSF" id="PIRSF015736">
    <property type="entry name" value="MI"/>
    <property type="match status" value="1"/>
</dbReference>
<dbReference type="PANTHER" id="PTHR40267:SF1">
    <property type="entry name" value="BLR3294 PROTEIN"/>
    <property type="match status" value="1"/>
</dbReference>
<sequence length="257" mass="27705">MQNDRPFSRRLIGMLTPSSNTVLEPYTSLLLEPMFPEVTAHFGRFRVTRIALDEGASEQFRQEPILAAAELLADARVDVLAWNGTSASWLGFDTDERLCEALHARTGIRATSAILGLNGLIEERSVKRLALVTPYTPDVGERIAANYASIGVSVVAGIHCGLSDNFSFAEISEAQIAAMCEDVAAAKPDAIAIVCTNMRGAVVGAEMERRIGIPVYDSVSTTLWGCLRALDVATDPLVRFGSMFATPRASEMALPAE</sequence>
<name>A0A9X2T340_9HYPH</name>
<dbReference type="Gene3D" id="3.40.50.12500">
    <property type="match status" value="1"/>
</dbReference>
<proteinExistence type="predicted"/>
<organism evidence="1 2">
    <name type="scientific">Ancylobacter mangrovi</name>
    <dbReference type="NCBI Taxonomy" id="2972472"/>
    <lineage>
        <taxon>Bacteria</taxon>
        <taxon>Pseudomonadati</taxon>
        <taxon>Pseudomonadota</taxon>
        <taxon>Alphaproteobacteria</taxon>
        <taxon>Hyphomicrobiales</taxon>
        <taxon>Xanthobacteraceae</taxon>
        <taxon>Ancylobacter</taxon>
    </lineage>
</organism>
<dbReference type="AlphaFoldDB" id="A0A9X2T340"/>
<dbReference type="Pfam" id="PF17645">
    <property type="entry name" value="Amdase"/>
    <property type="match status" value="1"/>
</dbReference>
<gene>
    <name evidence="1" type="ORF">NVS89_05560</name>
</gene>
<evidence type="ECO:0000313" key="2">
    <source>
        <dbReference type="Proteomes" id="UP001151088"/>
    </source>
</evidence>
<dbReference type="EMBL" id="JANTHZ010000002">
    <property type="protein sequence ID" value="MCS0494556.1"/>
    <property type="molecule type" value="Genomic_DNA"/>
</dbReference>
<reference evidence="1" key="1">
    <citation type="submission" date="2022-08" db="EMBL/GenBank/DDBJ databases">
        <authorList>
            <person name="Li F."/>
        </authorList>
    </citation>
    <scope>NUCLEOTIDE SEQUENCE</scope>
    <source>
        <strain evidence="1">MQZ15Z-1</strain>
    </source>
</reference>
<dbReference type="PANTHER" id="PTHR40267">
    <property type="entry name" value="BLR3294 PROTEIN"/>
    <property type="match status" value="1"/>
</dbReference>
<evidence type="ECO:0000313" key="1">
    <source>
        <dbReference type="EMBL" id="MCS0494556.1"/>
    </source>
</evidence>
<dbReference type="InterPro" id="IPR053714">
    <property type="entry name" value="Iso_Racemase_Enz_sf"/>
</dbReference>
<dbReference type="Proteomes" id="UP001151088">
    <property type="component" value="Unassembled WGS sequence"/>
</dbReference>
<dbReference type="RefSeq" id="WP_258731576.1">
    <property type="nucleotide sequence ID" value="NZ_JANTHZ010000002.1"/>
</dbReference>